<feature type="domain" description="C3H1-type" evidence="6">
    <location>
        <begin position="48"/>
        <end position="76"/>
    </location>
</feature>
<keyword evidence="2" id="KW-0677">Repeat</keyword>
<dbReference type="GO" id="GO:0003729">
    <property type="term" value="F:mRNA binding"/>
    <property type="evidence" value="ECO:0007669"/>
    <property type="project" value="InterPro"/>
</dbReference>
<reference evidence="7" key="1">
    <citation type="journal article" date="2020" name="Microb. Genom.">
        <title>Genetic diversity of clinical and environmental Mucorales isolates obtained from an investigation of mucormycosis cases among solid organ transplant recipients.</title>
        <authorList>
            <person name="Nguyen M.H."/>
            <person name="Kaul D."/>
            <person name="Muto C."/>
            <person name="Cheng S.J."/>
            <person name="Richter R.A."/>
            <person name="Bruno V.M."/>
            <person name="Liu G."/>
            <person name="Beyhan S."/>
            <person name="Sundermann A.J."/>
            <person name="Mounaud S."/>
            <person name="Pasculle A.W."/>
            <person name="Nierman W.C."/>
            <person name="Driscoll E."/>
            <person name="Cumbie R."/>
            <person name="Clancy C.J."/>
            <person name="Dupont C.L."/>
        </authorList>
    </citation>
    <scope>NUCLEOTIDE SEQUENCE</scope>
    <source>
        <strain evidence="7">GL11</strain>
    </source>
</reference>
<keyword evidence="8" id="KW-1185">Reference proteome</keyword>
<keyword evidence="4 5" id="KW-0862">Zinc</keyword>
<evidence type="ECO:0000256" key="5">
    <source>
        <dbReference type="PROSITE-ProRule" id="PRU00723"/>
    </source>
</evidence>
<dbReference type="Gene3D" id="4.10.1000.10">
    <property type="entry name" value="Zinc finger, CCCH-type"/>
    <property type="match status" value="2"/>
</dbReference>
<name>A0A9P6XI56_RHIOR</name>
<keyword evidence="1 5" id="KW-0479">Metal-binding</keyword>
<dbReference type="Pfam" id="PF00642">
    <property type="entry name" value="zf-CCCH"/>
    <property type="match status" value="2"/>
</dbReference>
<dbReference type="PANTHER" id="PTHR12547">
    <property type="entry name" value="CCCH ZINC FINGER/TIS11-RELATED"/>
    <property type="match status" value="1"/>
</dbReference>
<dbReference type="SMART" id="SM00356">
    <property type="entry name" value="ZnF_C3H1"/>
    <property type="match status" value="2"/>
</dbReference>
<evidence type="ECO:0000256" key="4">
    <source>
        <dbReference type="ARBA" id="ARBA00022833"/>
    </source>
</evidence>
<evidence type="ECO:0000313" key="7">
    <source>
        <dbReference type="EMBL" id="KAG1314512.1"/>
    </source>
</evidence>
<feature type="domain" description="C3H1-type" evidence="6">
    <location>
        <begin position="10"/>
        <end position="38"/>
    </location>
</feature>
<evidence type="ECO:0000313" key="8">
    <source>
        <dbReference type="Proteomes" id="UP000716291"/>
    </source>
</evidence>
<protein>
    <recommendedName>
        <fullName evidence="6">C3H1-type domain-containing protein</fullName>
    </recommendedName>
</protein>
<accession>A0A9P6XI56</accession>
<dbReference type="FunFam" id="4.10.1000.10:FF:000018">
    <property type="entry name" value="Zinc finger protein"/>
    <property type="match status" value="1"/>
</dbReference>
<dbReference type="InterPro" id="IPR036855">
    <property type="entry name" value="Znf_CCCH_sf"/>
</dbReference>
<comment type="caution">
    <text evidence="7">The sequence shown here is derived from an EMBL/GenBank/DDBJ whole genome shotgun (WGS) entry which is preliminary data.</text>
</comment>
<gene>
    <name evidence="7" type="ORF">G6F64_001394</name>
</gene>
<dbReference type="SUPFAM" id="SSF90229">
    <property type="entry name" value="CCCH zinc finger"/>
    <property type="match status" value="2"/>
</dbReference>
<dbReference type="GO" id="GO:0010468">
    <property type="term" value="P:regulation of gene expression"/>
    <property type="evidence" value="ECO:0007669"/>
    <property type="project" value="UniProtKB-ARBA"/>
</dbReference>
<keyword evidence="3 5" id="KW-0863">Zinc-finger</keyword>
<dbReference type="EMBL" id="JAANQT010000105">
    <property type="protein sequence ID" value="KAG1314512.1"/>
    <property type="molecule type" value="Genomic_DNA"/>
</dbReference>
<feature type="zinc finger region" description="C3H1-type" evidence="5">
    <location>
        <begin position="48"/>
        <end position="76"/>
    </location>
</feature>
<dbReference type="InterPro" id="IPR045877">
    <property type="entry name" value="ZFP36-like"/>
</dbReference>
<sequence length="134" mass="15689">MMIDERQIRLYKTEMCRNWQEIGSCRYGHKCRFAHGQEELRYIQRSPKYKTQICKTFHLTGTCLYGVRCVFIHDDHLENQATSPVKLNSFASPFGLYEKDHLLTELMWLPNFDRRYSSSSSSSSFSSSSTVTLV</sequence>
<evidence type="ECO:0000256" key="1">
    <source>
        <dbReference type="ARBA" id="ARBA00022723"/>
    </source>
</evidence>
<dbReference type="PANTHER" id="PTHR12547:SF18">
    <property type="entry name" value="PROTEIN TIS11"/>
    <property type="match status" value="1"/>
</dbReference>
<dbReference type="Proteomes" id="UP000716291">
    <property type="component" value="Unassembled WGS sequence"/>
</dbReference>
<evidence type="ECO:0000256" key="2">
    <source>
        <dbReference type="ARBA" id="ARBA00022737"/>
    </source>
</evidence>
<evidence type="ECO:0000259" key="6">
    <source>
        <dbReference type="PROSITE" id="PS50103"/>
    </source>
</evidence>
<dbReference type="FunFam" id="4.10.1000.10:FF:000001">
    <property type="entry name" value="zinc finger CCCH domain-containing protein 15-like"/>
    <property type="match status" value="1"/>
</dbReference>
<evidence type="ECO:0000256" key="3">
    <source>
        <dbReference type="ARBA" id="ARBA00022771"/>
    </source>
</evidence>
<dbReference type="AlphaFoldDB" id="A0A9P6XI56"/>
<dbReference type="GO" id="GO:0008270">
    <property type="term" value="F:zinc ion binding"/>
    <property type="evidence" value="ECO:0007669"/>
    <property type="project" value="UniProtKB-KW"/>
</dbReference>
<dbReference type="InterPro" id="IPR000571">
    <property type="entry name" value="Znf_CCCH"/>
</dbReference>
<dbReference type="PROSITE" id="PS50103">
    <property type="entry name" value="ZF_C3H1"/>
    <property type="match status" value="2"/>
</dbReference>
<dbReference type="OrthoDB" id="410307at2759"/>
<feature type="zinc finger region" description="C3H1-type" evidence="5">
    <location>
        <begin position="10"/>
        <end position="38"/>
    </location>
</feature>
<organism evidence="7 8">
    <name type="scientific">Rhizopus oryzae</name>
    <name type="common">Mucormycosis agent</name>
    <name type="synonym">Rhizopus arrhizus var. delemar</name>
    <dbReference type="NCBI Taxonomy" id="64495"/>
    <lineage>
        <taxon>Eukaryota</taxon>
        <taxon>Fungi</taxon>
        <taxon>Fungi incertae sedis</taxon>
        <taxon>Mucoromycota</taxon>
        <taxon>Mucoromycotina</taxon>
        <taxon>Mucoromycetes</taxon>
        <taxon>Mucorales</taxon>
        <taxon>Mucorineae</taxon>
        <taxon>Rhizopodaceae</taxon>
        <taxon>Rhizopus</taxon>
    </lineage>
</organism>
<proteinExistence type="predicted"/>